<feature type="transmembrane region" description="Helical" evidence="2">
    <location>
        <begin position="475"/>
        <end position="495"/>
    </location>
</feature>
<sequence>MPDRPSTNVTRKQTRRFALAGVAGAAVAAAIAAGGTLPAAHAATVYNPLTPALGFNSFVEDETLLASTESEGGVATGGNLVVAGSYNVNIHDANTFTAPGDSVPSALVVGGRVDFGQVPGSWVVQVHDYAKVGDLTGVDVRNTDMNNASVNTRVVADGAAYESVPRVELNRQQPLSSVGPASPIDFGAAFEEFRSNAEALYGCDATEVEMRDDQGAFIPKGGVQPGRQVRISLAIGTAGAPVTNVLNVTGEDLNNMSDLVFLNPPDADSPLVVNVDTSGTGGEMDWTVKTQAGIGGSQAPYIIWNFRDATRLSLVGGDTVEGSILAPDADYADTSPANVEGQIIARNAHLGEVGENGGEIHHFPFAAEVACSDDVGPDDTTEAPTTDDTTEAPTTEDTPANGDSTTCPDGGNGDGGGDDESAEDGDGGGNGVSASAGNGSGDGNSGNDRDGGGDGPNGSEYECGQLATTGGDAQAFMFAAAALAAVGAVVLIAAGSRRANE</sequence>
<dbReference type="Proteomes" id="UP000681341">
    <property type="component" value="Unassembled WGS sequence"/>
</dbReference>
<dbReference type="InterPro" id="IPR026588">
    <property type="entry name" value="Choice_anch_A"/>
</dbReference>
<dbReference type="Pfam" id="PF20597">
    <property type="entry name" value="pAdhesive_15"/>
    <property type="match status" value="1"/>
</dbReference>
<evidence type="ECO:0000313" key="4">
    <source>
        <dbReference type="EMBL" id="MBO3734723.1"/>
    </source>
</evidence>
<gene>
    <name evidence="4" type="ORF">J5V16_18005</name>
</gene>
<dbReference type="PROSITE" id="PS51318">
    <property type="entry name" value="TAT"/>
    <property type="match status" value="1"/>
</dbReference>
<keyword evidence="2" id="KW-1133">Transmembrane helix</keyword>
<dbReference type="NCBIfam" id="TIGR04215">
    <property type="entry name" value="choice_anch_A"/>
    <property type="match status" value="1"/>
</dbReference>
<keyword evidence="2" id="KW-0472">Membrane</keyword>
<evidence type="ECO:0000256" key="2">
    <source>
        <dbReference type="SAM" id="Phobius"/>
    </source>
</evidence>
<reference evidence="4 5" key="1">
    <citation type="submission" date="2021-03" db="EMBL/GenBank/DDBJ databases">
        <title>Glycomyces sp. nov., a novel actinomycete isolated from soil.</title>
        <authorList>
            <person name="Yang X."/>
            <person name="Xu X."/>
        </authorList>
    </citation>
    <scope>NUCLEOTIDE SEQUENCE [LARGE SCALE GENOMIC DNA]</scope>
    <source>
        <strain evidence="4 5">NEAU-S30</strain>
    </source>
</reference>
<protein>
    <submittedName>
        <fullName evidence="4">Choice-of-anchor A family protein</fullName>
    </submittedName>
</protein>
<proteinExistence type="predicted"/>
<feature type="compositionally biased region" description="Low complexity" evidence="1">
    <location>
        <begin position="382"/>
        <end position="400"/>
    </location>
</feature>
<keyword evidence="5" id="KW-1185">Reference proteome</keyword>
<organism evidence="4 5">
    <name type="scientific">Glycomyces niveus</name>
    <dbReference type="NCBI Taxonomy" id="2820287"/>
    <lineage>
        <taxon>Bacteria</taxon>
        <taxon>Bacillati</taxon>
        <taxon>Actinomycetota</taxon>
        <taxon>Actinomycetes</taxon>
        <taxon>Glycomycetales</taxon>
        <taxon>Glycomycetaceae</taxon>
        <taxon>Glycomyces</taxon>
    </lineage>
</organism>
<feature type="domain" description="Choice-of-anchor A" evidence="3">
    <location>
        <begin position="48"/>
        <end position="362"/>
    </location>
</feature>
<evidence type="ECO:0000256" key="1">
    <source>
        <dbReference type="SAM" id="MobiDB-lite"/>
    </source>
</evidence>
<evidence type="ECO:0000313" key="5">
    <source>
        <dbReference type="Proteomes" id="UP000681341"/>
    </source>
</evidence>
<feature type="compositionally biased region" description="Acidic residues" evidence="1">
    <location>
        <begin position="416"/>
        <end position="426"/>
    </location>
</feature>
<evidence type="ECO:0000259" key="3">
    <source>
        <dbReference type="Pfam" id="PF20597"/>
    </source>
</evidence>
<name>A0ABS3U7K9_9ACTN</name>
<accession>A0ABS3U7K9</accession>
<dbReference type="InterPro" id="IPR006311">
    <property type="entry name" value="TAT_signal"/>
</dbReference>
<feature type="region of interest" description="Disordered" evidence="1">
    <location>
        <begin position="371"/>
        <end position="462"/>
    </location>
</feature>
<dbReference type="EMBL" id="JAGFNP010000010">
    <property type="protein sequence ID" value="MBO3734723.1"/>
    <property type="molecule type" value="Genomic_DNA"/>
</dbReference>
<keyword evidence="2" id="KW-0812">Transmembrane</keyword>
<comment type="caution">
    <text evidence="4">The sequence shown here is derived from an EMBL/GenBank/DDBJ whole genome shotgun (WGS) entry which is preliminary data.</text>
</comment>
<dbReference type="RefSeq" id="WP_208497978.1">
    <property type="nucleotide sequence ID" value="NZ_JAGFNP010000010.1"/>
</dbReference>